<gene>
    <name evidence="1" type="ORF">GGD40_001195</name>
</gene>
<organism evidence="1 2">
    <name type="scientific">Paraburkholderia bryophila</name>
    <dbReference type="NCBI Taxonomy" id="420952"/>
    <lineage>
        <taxon>Bacteria</taxon>
        <taxon>Pseudomonadati</taxon>
        <taxon>Pseudomonadota</taxon>
        <taxon>Betaproteobacteria</taxon>
        <taxon>Burkholderiales</taxon>
        <taxon>Burkholderiaceae</taxon>
        <taxon>Paraburkholderia</taxon>
    </lineage>
</organism>
<keyword evidence="2" id="KW-1185">Reference proteome</keyword>
<evidence type="ECO:0000313" key="1">
    <source>
        <dbReference type="EMBL" id="NYH21716.1"/>
    </source>
</evidence>
<accession>A0A7Y9WIX8</accession>
<dbReference type="EMBL" id="JACCAS010000001">
    <property type="protein sequence ID" value="NYH21716.1"/>
    <property type="molecule type" value="Genomic_DNA"/>
</dbReference>
<proteinExistence type="predicted"/>
<reference evidence="1 2" key="1">
    <citation type="submission" date="2020-07" db="EMBL/GenBank/DDBJ databases">
        <title>Exploring microbial biodiversity for novel pathways involved in the catabolism of aromatic compounds derived from lignin.</title>
        <authorList>
            <person name="Elkins J."/>
        </authorList>
    </citation>
    <scope>NUCLEOTIDE SEQUENCE [LARGE SCALE GENOMIC DNA]</scope>
    <source>
        <strain evidence="1 2">H2C3C</strain>
    </source>
</reference>
<comment type="caution">
    <text evidence="1">The sequence shown here is derived from an EMBL/GenBank/DDBJ whole genome shotgun (WGS) entry which is preliminary data.</text>
</comment>
<dbReference type="RefSeq" id="WP_179743081.1">
    <property type="nucleotide sequence ID" value="NZ_JACCAS010000001.1"/>
</dbReference>
<name>A0A7Y9WIX8_9BURK</name>
<evidence type="ECO:0000313" key="2">
    <source>
        <dbReference type="Proteomes" id="UP000540929"/>
    </source>
</evidence>
<dbReference type="AlphaFoldDB" id="A0A7Y9WIX8"/>
<protein>
    <submittedName>
        <fullName evidence="1">Uncharacterized protein</fullName>
    </submittedName>
</protein>
<dbReference type="Proteomes" id="UP000540929">
    <property type="component" value="Unassembled WGS sequence"/>
</dbReference>
<sequence length="506" mass="54759">MSNFAYPSLAEQAAILHSFVARSSFSLDAARVTVDSLIGLDEAQLVSALRQHLKLQRVKLGHMQAAQVAATLRGRRGMNDRNESPPQAFGFQFAAQGQRGAMDCTFERFDDAARAFVGSIHLFLANARLPFTATLTCNAQAVMCTFGEVLQPGYAIALLMLKDESQVTQWIDGMPTFLESLRRTVEHAGSPGVLAGYACARYGNVGHKNCGEVELWRGGLRIAVGHELEVYSALLERWSSEQLENAVADGSAIRIGDDSLPLVYALRETEPLLRVVNYTSPQPATASLLKRAQQFAKRNLLRSMVKPSAAIRYPAGSGLPGSVVVNRDALATLLDERGMSKSQLAQHLGIDEAELEDDYPIGLFVQVASFLGASDFNELVGRIPRDAWVDAQSAEVLQGLLDATEQVRVNVSPQFSPQAIAVINEAAEDLAAARWAAEQNRAGVIQGLDAAVHSVDAEEFLAYLQDVECVVRAGVKPFFTPIPDHDLPAVGKRLVLAILPANTVAQ</sequence>